<dbReference type="SMART" id="SM00855">
    <property type="entry name" value="PGAM"/>
    <property type="match status" value="1"/>
</dbReference>
<accession>A0A089HI79</accession>
<dbReference type="InterPro" id="IPR029033">
    <property type="entry name" value="His_PPase_superfam"/>
</dbReference>
<evidence type="ECO:0008006" key="3">
    <source>
        <dbReference type="Google" id="ProtNLM"/>
    </source>
</evidence>
<dbReference type="OrthoDB" id="2185101at2"/>
<dbReference type="Gene3D" id="3.40.50.1240">
    <property type="entry name" value="Phosphoglycerate mutase-like"/>
    <property type="match status" value="1"/>
</dbReference>
<name>A0A089HI79_PAEDU</name>
<organism evidence="1 2">
    <name type="scientific">Paenibacillus durus</name>
    <name type="common">Paenibacillus azotofixans</name>
    <dbReference type="NCBI Taxonomy" id="44251"/>
    <lineage>
        <taxon>Bacteria</taxon>
        <taxon>Bacillati</taxon>
        <taxon>Bacillota</taxon>
        <taxon>Bacilli</taxon>
        <taxon>Bacillales</taxon>
        <taxon>Paenibacillaceae</taxon>
        <taxon>Paenibacillus</taxon>
    </lineage>
</organism>
<proteinExistence type="predicted"/>
<evidence type="ECO:0000313" key="2">
    <source>
        <dbReference type="Proteomes" id="UP000029409"/>
    </source>
</evidence>
<dbReference type="SUPFAM" id="SSF53254">
    <property type="entry name" value="Phosphoglycerate mutase-like"/>
    <property type="match status" value="1"/>
</dbReference>
<gene>
    <name evidence="1" type="ORF">PDUR_06755</name>
</gene>
<dbReference type="KEGG" id="pdu:PDUR_06755"/>
<reference evidence="1 2" key="1">
    <citation type="submission" date="2014-08" db="EMBL/GenBank/DDBJ databases">
        <title>Comparative genomics of the Paenibacillus odorifer group.</title>
        <authorList>
            <person name="den Bakker H.C."/>
            <person name="Tsai Y.-C."/>
            <person name="Martin N."/>
            <person name="Korlach J."/>
            <person name="Wiedmann M."/>
        </authorList>
    </citation>
    <scope>NUCLEOTIDE SEQUENCE [LARGE SCALE GENOMIC DNA]</scope>
    <source>
        <strain evidence="1 2">DSM 1735</strain>
    </source>
</reference>
<dbReference type="eggNOG" id="COG0406">
    <property type="taxonomic scope" value="Bacteria"/>
</dbReference>
<dbReference type="AlphaFoldDB" id="A0A089HI79"/>
<dbReference type="Pfam" id="PF00300">
    <property type="entry name" value="His_Phos_1"/>
    <property type="match status" value="1"/>
</dbReference>
<dbReference type="RefSeq" id="WP_042209138.1">
    <property type="nucleotide sequence ID" value="NZ_CP009288.1"/>
</dbReference>
<dbReference type="Proteomes" id="UP000029409">
    <property type="component" value="Chromosome"/>
</dbReference>
<dbReference type="CDD" id="cd07067">
    <property type="entry name" value="HP_PGM_like"/>
    <property type="match status" value="1"/>
</dbReference>
<evidence type="ECO:0000313" key="1">
    <source>
        <dbReference type="EMBL" id="AIQ11676.1"/>
    </source>
</evidence>
<dbReference type="EMBL" id="CP009288">
    <property type="protein sequence ID" value="AIQ11676.1"/>
    <property type="molecule type" value="Genomic_DNA"/>
</dbReference>
<dbReference type="STRING" id="44251.PDUR_06755"/>
<dbReference type="InterPro" id="IPR013078">
    <property type="entry name" value="His_Pase_superF_clade-1"/>
</dbReference>
<keyword evidence="2" id="KW-1185">Reference proteome</keyword>
<protein>
    <recommendedName>
        <fullName evidence="3">Phosphoglycerate mutase</fullName>
    </recommendedName>
</protein>
<sequence length="192" mass="21993">MNTSLYMIRHAVSPYVHGQERHRGLSLQGASDARRVKEILKNEDIAHFVSSPYARAVLTMQPLAELAGKEIILYEGLRERTIGREFGDEELLAAIRRSFEDEDYKLEEGESNKEAEERAIPVIERLLREHAGSKIAIGTHGNIMSIIMHYYDEAYGFDFLLSTTKPDIYKLEFAGQKLVKVERLWEPEPDTV</sequence>